<comment type="caution">
    <text evidence="1">The sequence shown here is derived from an EMBL/GenBank/DDBJ whole genome shotgun (WGS) entry which is preliminary data.</text>
</comment>
<gene>
    <name evidence="1" type="ORF">SFRA_011465</name>
</gene>
<dbReference type="Proteomes" id="UP000028058">
    <property type="component" value="Unassembled WGS sequence"/>
</dbReference>
<organism evidence="1 2">
    <name type="scientific">Streptomyces xinghaiensis</name>
    <dbReference type="NCBI Taxonomy" id="1038928"/>
    <lineage>
        <taxon>Bacteria</taxon>
        <taxon>Bacillati</taxon>
        <taxon>Actinomycetota</taxon>
        <taxon>Actinomycetes</taxon>
        <taxon>Kitasatosporales</taxon>
        <taxon>Streptomycetaceae</taxon>
        <taxon>Streptomyces</taxon>
    </lineage>
</organism>
<dbReference type="Gene3D" id="3.10.450.50">
    <property type="match status" value="1"/>
</dbReference>
<proteinExistence type="predicted"/>
<protein>
    <submittedName>
        <fullName evidence="1">Nuclear transport factor 2 family protein</fullName>
    </submittedName>
</protein>
<evidence type="ECO:0000313" key="1">
    <source>
        <dbReference type="EMBL" id="RKM96647.1"/>
    </source>
</evidence>
<reference evidence="1 2" key="1">
    <citation type="journal article" date="2014" name="Genome Announc.">
        <title>Draft Genome Sequence of Streptomyces fradiae ATCC 19609, a Strain Highly Sensitive to Antibiotics.</title>
        <authorList>
            <person name="Bekker O.B."/>
            <person name="Klimina K.M."/>
            <person name="Vatlin A.A."/>
            <person name="Zakharevich N.V."/>
            <person name="Kasianov A.S."/>
            <person name="Danilenko V.N."/>
        </authorList>
    </citation>
    <scope>NUCLEOTIDE SEQUENCE [LARGE SCALE GENOMIC DNA]</scope>
    <source>
        <strain evidence="1 2">ATCC 19609</strain>
    </source>
</reference>
<dbReference type="EMBL" id="JNAD02000004">
    <property type="protein sequence ID" value="RKM96647.1"/>
    <property type="molecule type" value="Genomic_DNA"/>
</dbReference>
<dbReference type="InterPro" id="IPR032710">
    <property type="entry name" value="NTF2-like_dom_sf"/>
</dbReference>
<dbReference type="SUPFAM" id="SSF54427">
    <property type="entry name" value="NTF2-like"/>
    <property type="match status" value="1"/>
</dbReference>
<dbReference type="AlphaFoldDB" id="A0A3R7I495"/>
<dbReference type="RefSeq" id="WP_043472783.1">
    <property type="nucleotide sequence ID" value="NZ_CP134822.1"/>
</dbReference>
<accession>A0A3R7I495</accession>
<evidence type="ECO:0000313" key="2">
    <source>
        <dbReference type="Proteomes" id="UP000028058"/>
    </source>
</evidence>
<sequence>MTEQQFAVPEAGAVFTPTDEDRRALDAWFARYEALSARADVEAMADMAVFPLNVITDDAAGNGSAEQWDRERFTATMSRVLGGAGGEEPRFESVRTPRFLTSSLVVVLTEGVVTAGGHTQTLRYADVLLKRNGEWAFQTMIQGGWGDTGQDGGAS</sequence>
<keyword evidence="2" id="KW-1185">Reference proteome</keyword>
<dbReference type="OrthoDB" id="4186450at2"/>
<name>A0A3R7I495_9ACTN</name>